<gene>
    <name evidence="8" type="primary">pknA_3</name>
    <name evidence="8" type="ORF">Poly30_47900</name>
</gene>
<dbReference type="InterPro" id="IPR008271">
    <property type="entry name" value="Ser/Thr_kinase_AS"/>
</dbReference>
<dbReference type="PANTHER" id="PTHR43289">
    <property type="entry name" value="MITOGEN-ACTIVATED PROTEIN KINASE KINASE KINASE 20-RELATED"/>
    <property type="match status" value="1"/>
</dbReference>
<dbReference type="Gene3D" id="3.90.1580.10">
    <property type="entry name" value="paralog of FGE (formylglycine-generating enzyme)"/>
    <property type="match status" value="1"/>
</dbReference>
<evidence type="ECO:0000256" key="5">
    <source>
        <dbReference type="PROSITE-ProRule" id="PRU10141"/>
    </source>
</evidence>
<dbReference type="PROSITE" id="PS00108">
    <property type="entry name" value="PROTEIN_KINASE_ST"/>
    <property type="match status" value="1"/>
</dbReference>
<keyword evidence="6" id="KW-1133">Transmembrane helix</keyword>
<dbReference type="Pfam" id="PF03781">
    <property type="entry name" value="FGE-sulfatase"/>
    <property type="match status" value="1"/>
</dbReference>
<sequence length="810" mass="89946">MRLARQAVELDHEDRLGWVLRCHREFEVVERVLRLVLSFDDHADDLGVALAVPQFPQESTLPLPTLIDRFRILELLGAGAFSRVYRALDEISGEQVALKVLHLRSESDEATTRFQREIEVLSSLRHDAIARFVDAGETKDDRGLTRWIALELVEGDALREAAKGRDMRWLAKIAAQVARAIQYAHDAGVVHRDLKPSNVMVTDDGRVKVLDFGIAALRNRGDRNRLTTTGQVLGTIAYMAPEQVAGHKADTPSDQFSLAAMLFEAATGKLPHGDGEDGWLGLFSIAAWDGSIDPVLLAKLPTDLATILQRALDSDPALRFPSLDAFADELDRWRSGKKIRTTRPGWSARARRFVRRNRRPVAAGLAAIAVLSSALVVTASALAMARKESARAQAAGDQALLPLLLEEVAQLWPREPATVPQFERWLERAEAVSTSGLTSAERIERPEERRVFTAQLSELPASIDAVRTRLQEANTVLERTVQQYADEWYAAAERVHADPRFHGLELVPQIGLIPLGRDPRSEFEEFAIADIGSVPQRDSRSGDLVLEEDAAPVLVLLPGGPTKFGTAWIDTEDRFMHEGEVLSFADAAEFGFRDVDLDPFLIGKYEVTQYQWEFITGTNPSEWRAGEENYGRLMTALHPVETISYAEAVMAAERIGCTLPTEAQWQYAAAPVDRGLYWWPENEAGTTPLENLNPKDSPTSGRRPWYDDPYSHHAPVGTFAPNPNGLHDILGNVQERCLDHFKVAVFTDPSIEVKPGTGEVMTYGGGDRSTRGGNYHAGFYNNTIARRYGPTEGVRVGHLGARFARTLRRE</sequence>
<reference evidence="8 9" key="1">
    <citation type="submission" date="2019-02" db="EMBL/GenBank/DDBJ databases">
        <title>Deep-cultivation of Planctomycetes and their phenomic and genomic characterization uncovers novel biology.</title>
        <authorList>
            <person name="Wiegand S."/>
            <person name="Jogler M."/>
            <person name="Boedeker C."/>
            <person name="Pinto D."/>
            <person name="Vollmers J."/>
            <person name="Rivas-Marin E."/>
            <person name="Kohn T."/>
            <person name="Peeters S.H."/>
            <person name="Heuer A."/>
            <person name="Rast P."/>
            <person name="Oberbeckmann S."/>
            <person name="Bunk B."/>
            <person name="Jeske O."/>
            <person name="Meyerdierks A."/>
            <person name="Storesund J.E."/>
            <person name="Kallscheuer N."/>
            <person name="Luecker S."/>
            <person name="Lage O.M."/>
            <person name="Pohl T."/>
            <person name="Merkel B.J."/>
            <person name="Hornburger P."/>
            <person name="Mueller R.-W."/>
            <person name="Bruemmer F."/>
            <person name="Labrenz M."/>
            <person name="Spormann A.M."/>
            <person name="Op den Camp H."/>
            <person name="Overmann J."/>
            <person name="Amann R."/>
            <person name="Jetten M.S.M."/>
            <person name="Mascher T."/>
            <person name="Medema M.H."/>
            <person name="Devos D.P."/>
            <person name="Kaster A.-K."/>
            <person name="Ovreas L."/>
            <person name="Rohde M."/>
            <person name="Galperin M.Y."/>
            <person name="Jogler C."/>
        </authorList>
    </citation>
    <scope>NUCLEOTIDE SEQUENCE [LARGE SCALE GENOMIC DNA]</scope>
    <source>
        <strain evidence="8 9">Poly30</strain>
    </source>
</reference>
<feature type="transmembrane region" description="Helical" evidence="6">
    <location>
        <begin position="361"/>
        <end position="385"/>
    </location>
</feature>
<keyword evidence="9" id="KW-1185">Reference proteome</keyword>
<evidence type="ECO:0000256" key="2">
    <source>
        <dbReference type="ARBA" id="ARBA00022741"/>
    </source>
</evidence>
<dbReference type="EC" id="2.7.11.1" evidence="8"/>
<organism evidence="8 9">
    <name type="scientific">Saltatorellus ferox</name>
    <dbReference type="NCBI Taxonomy" id="2528018"/>
    <lineage>
        <taxon>Bacteria</taxon>
        <taxon>Pseudomonadati</taxon>
        <taxon>Planctomycetota</taxon>
        <taxon>Planctomycetia</taxon>
        <taxon>Planctomycetia incertae sedis</taxon>
        <taxon>Saltatorellus</taxon>
    </lineage>
</organism>
<dbReference type="AlphaFoldDB" id="A0A518EYS7"/>
<feature type="domain" description="Protein kinase" evidence="7">
    <location>
        <begin position="70"/>
        <end position="334"/>
    </location>
</feature>
<dbReference type="CDD" id="cd14014">
    <property type="entry name" value="STKc_PknB_like"/>
    <property type="match status" value="1"/>
</dbReference>
<proteinExistence type="predicted"/>
<dbReference type="Gene3D" id="1.10.510.10">
    <property type="entry name" value="Transferase(Phosphotransferase) domain 1"/>
    <property type="match status" value="1"/>
</dbReference>
<feature type="binding site" evidence="5">
    <location>
        <position position="99"/>
    </location>
    <ligand>
        <name>ATP</name>
        <dbReference type="ChEBI" id="CHEBI:30616"/>
    </ligand>
</feature>
<dbReference type="PROSITE" id="PS50011">
    <property type="entry name" value="PROTEIN_KINASE_DOM"/>
    <property type="match status" value="1"/>
</dbReference>
<evidence type="ECO:0000313" key="9">
    <source>
        <dbReference type="Proteomes" id="UP000320390"/>
    </source>
</evidence>
<dbReference type="PANTHER" id="PTHR43289:SF6">
    <property type="entry name" value="SERINE_THREONINE-PROTEIN KINASE NEKL-3"/>
    <property type="match status" value="1"/>
</dbReference>
<evidence type="ECO:0000256" key="3">
    <source>
        <dbReference type="ARBA" id="ARBA00022777"/>
    </source>
</evidence>
<dbReference type="InterPro" id="IPR042095">
    <property type="entry name" value="SUMF_sf"/>
</dbReference>
<protein>
    <submittedName>
        <fullName evidence="8">Serine/threonine-protein kinase PknA</fullName>
        <ecNumber evidence="8">2.7.11.1</ecNumber>
    </submittedName>
</protein>
<dbReference type="InterPro" id="IPR017441">
    <property type="entry name" value="Protein_kinase_ATP_BS"/>
</dbReference>
<evidence type="ECO:0000313" key="8">
    <source>
        <dbReference type="EMBL" id="QDV09233.1"/>
    </source>
</evidence>
<name>A0A518EYS7_9BACT</name>
<accession>A0A518EYS7</accession>
<keyword evidence="2 5" id="KW-0547">Nucleotide-binding</keyword>
<dbReference type="Gene3D" id="3.30.200.20">
    <property type="entry name" value="Phosphorylase Kinase, domain 1"/>
    <property type="match status" value="1"/>
</dbReference>
<dbReference type="InterPro" id="IPR016187">
    <property type="entry name" value="CTDL_fold"/>
</dbReference>
<dbReference type="SUPFAM" id="SSF56112">
    <property type="entry name" value="Protein kinase-like (PK-like)"/>
    <property type="match status" value="1"/>
</dbReference>
<keyword evidence="4 5" id="KW-0067">ATP-binding</keyword>
<dbReference type="SUPFAM" id="SSF56436">
    <property type="entry name" value="C-type lectin-like"/>
    <property type="match status" value="1"/>
</dbReference>
<dbReference type="GO" id="GO:0005524">
    <property type="term" value="F:ATP binding"/>
    <property type="evidence" value="ECO:0007669"/>
    <property type="project" value="UniProtKB-UniRule"/>
</dbReference>
<keyword evidence="6" id="KW-0812">Transmembrane</keyword>
<dbReference type="EMBL" id="CP036434">
    <property type="protein sequence ID" value="QDV09233.1"/>
    <property type="molecule type" value="Genomic_DNA"/>
</dbReference>
<dbReference type="InterPro" id="IPR005532">
    <property type="entry name" value="SUMF_dom"/>
</dbReference>
<dbReference type="Pfam" id="PF00069">
    <property type="entry name" value="Pkinase"/>
    <property type="match status" value="1"/>
</dbReference>
<dbReference type="PROSITE" id="PS00107">
    <property type="entry name" value="PROTEIN_KINASE_ATP"/>
    <property type="match status" value="1"/>
</dbReference>
<dbReference type="Proteomes" id="UP000320390">
    <property type="component" value="Chromosome"/>
</dbReference>
<evidence type="ECO:0000256" key="4">
    <source>
        <dbReference type="ARBA" id="ARBA00022840"/>
    </source>
</evidence>
<keyword evidence="3 8" id="KW-0418">Kinase</keyword>
<dbReference type="SMART" id="SM00220">
    <property type="entry name" value="S_TKc"/>
    <property type="match status" value="1"/>
</dbReference>
<dbReference type="InterPro" id="IPR000719">
    <property type="entry name" value="Prot_kinase_dom"/>
</dbReference>
<keyword evidence="1 8" id="KW-0808">Transferase</keyword>
<dbReference type="GO" id="GO:0004674">
    <property type="term" value="F:protein serine/threonine kinase activity"/>
    <property type="evidence" value="ECO:0007669"/>
    <property type="project" value="UniProtKB-EC"/>
</dbReference>
<keyword evidence="6" id="KW-0472">Membrane</keyword>
<evidence type="ECO:0000259" key="7">
    <source>
        <dbReference type="PROSITE" id="PS50011"/>
    </source>
</evidence>
<dbReference type="InterPro" id="IPR011009">
    <property type="entry name" value="Kinase-like_dom_sf"/>
</dbReference>
<evidence type="ECO:0000256" key="6">
    <source>
        <dbReference type="SAM" id="Phobius"/>
    </source>
</evidence>
<evidence type="ECO:0000256" key="1">
    <source>
        <dbReference type="ARBA" id="ARBA00022679"/>
    </source>
</evidence>